<dbReference type="GO" id="GO:0003968">
    <property type="term" value="F:RNA-directed RNA polymerase activity"/>
    <property type="evidence" value="ECO:0007669"/>
    <property type="project" value="UniProtKB-KW"/>
</dbReference>
<feature type="domain" description="RdRP-like PH" evidence="3">
    <location>
        <begin position="161"/>
        <end position="280"/>
    </location>
</feature>
<dbReference type="GO" id="GO:0030422">
    <property type="term" value="P:siRNA processing"/>
    <property type="evidence" value="ECO:0007669"/>
    <property type="project" value="TreeGrafter"/>
</dbReference>
<dbReference type="HOGENOM" id="CLU_001366_2_0_1"/>
<dbReference type="InParanoid" id="K1XJ31"/>
<dbReference type="eggNOG" id="KOG0988">
    <property type="taxonomic scope" value="Eukaryota"/>
</dbReference>
<dbReference type="InterPro" id="IPR007855">
    <property type="entry name" value="RDRP"/>
</dbReference>
<dbReference type="GO" id="GO:0031380">
    <property type="term" value="C:nuclear RNA-directed RNA polymerase complex"/>
    <property type="evidence" value="ECO:0007669"/>
    <property type="project" value="TreeGrafter"/>
</dbReference>
<keyword evidence="5" id="KW-1185">Reference proteome</keyword>
<dbReference type="EMBL" id="JH921429">
    <property type="protein sequence ID" value="EKD20688.1"/>
    <property type="molecule type" value="Genomic_DNA"/>
</dbReference>
<evidence type="ECO:0000313" key="5">
    <source>
        <dbReference type="Proteomes" id="UP000006753"/>
    </source>
</evidence>
<feature type="domain" description="RDRP core" evidence="2">
    <location>
        <begin position="644"/>
        <end position="831"/>
    </location>
</feature>
<dbReference type="GO" id="GO:0003723">
    <property type="term" value="F:RNA binding"/>
    <property type="evidence" value="ECO:0007669"/>
    <property type="project" value="UniProtKB-KW"/>
</dbReference>
<dbReference type="InterPro" id="IPR057596">
    <property type="entry name" value="RDRP_core"/>
</dbReference>
<reference evidence="4 5" key="1">
    <citation type="journal article" date="2012" name="BMC Genomics">
        <title>Sequencing the genome of Marssonina brunnea reveals fungus-poplar co-evolution.</title>
        <authorList>
            <person name="Zhu S."/>
            <person name="Cao Y.-Z."/>
            <person name="Jiang C."/>
            <person name="Tan B.-Y."/>
            <person name="Wang Z."/>
            <person name="Feng S."/>
            <person name="Zhang L."/>
            <person name="Su X.-H."/>
            <person name="Brejova B."/>
            <person name="Vinar T."/>
            <person name="Xu M."/>
            <person name="Wang M.-X."/>
            <person name="Zhang S.-G."/>
            <person name="Huang M.-R."/>
            <person name="Wu R."/>
            <person name="Zhou Y."/>
        </authorList>
    </citation>
    <scope>NUCLEOTIDE SEQUENCE [LARGE SCALE GENOMIC DNA]</scope>
    <source>
        <strain evidence="4 5">MB_m1</strain>
    </source>
</reference>
<comment type="similarity">
    <text evidence="1">Belongs to the RdRP family.</text>
</comment>
<organism evidence="4 5">
    <name type="scientific">Marssonina brunnea f. sp. multigermtubi (strain MB_m1)</name>
    <name type="common">Marssonina leaf spot fungus</name>
    <dbReference type="NCBI Taxonomy" id="1072389"/>
    <lineage>
        <taxon>Eukaryota</taxon>
        <taxon>Fungi</taxon>
        <taxon>Dikarya</taxon>
        <taxon>Ascomycota</taxon>
        <taxon>Pezizomycotina</taxon>
        <taxon>Leotiomycetes</taxon>
        <taxon>Helotiales</taxon>
        <taxon>Drepanopezizaceae</taxon>
        <taxon>Drepanopeziza</taxon>
    </lineage>
</organism>
<dbReference type="PANTHER" id="PTHR23079:SF17">
    <property type="entry name" value="RNA-DEPENDENT RNA POLYMERASE"/>
    <property type="match status" value="1"/>
</dbReference>
<dbReference type="OrthoDB" id="6513042at2759"/>
<evidence type="ECO:0000256" key="1">
    <source>
        <dbReference type="RuleBase" id="RU363098"/>
    </source>
</evidence>
<keyword evidence="1 4" id="KW-0696">RNA-directed RNA polymerase</keyword>
<sequence>MEIFISNVAVQGTAGVLKSSLCSHPLALEIQPGTADCDKWNGKPWATLTSLEAADGEKFLRYHGQHKSNPNHLRSVPVDTALYKKLYLANQKIFFARSSRVANSLTMIVSRGHPKPQDIFPVIFATSFMSCGTWTYEGSDLVYASEVNLPWRGLAQFGRRTQNNPTASFTFSMQEATRFFRQISRDPVAEAMELLTLKAVPKKPMNLRKGFERNRISALNLMHEPIASNCFVFRIEGLVALSSGRDIGLVASTEDTLKKLCKAPEIPRMILRHIDVRMPQVSLASSIGVLDDALSSFNLLLAMLDRSGPTVTISAVQKLFHQIPFPSIDTEVSDLSLGAIIELLGDNEVNALNLGVAAERDANKPKNVTSIHRARVTATSITLSGPQLESNNRTLRKYKEFHDYFMRVSFGAEDGEPLMYHSKVSNYHVYHGRFQEIPDRGVKIGGRVFSFLGFPQSSLRERSYWLVAPFGSLGSLLLDRDITGGLGNFTLIRSPAKCAARIGQAFSDTRSFMTIDPLIVRNMEDIKRSGYVFSDGCGTIALSLLCLGAKGMISLDSRLDGDQLCLRDSMIKFDGSTSNDIEIYDITYRPLPVYMNRKFIKIDHGEPATKEITSLRMITESPINASSFLKRQGVGDSFQFPELILRLLRKLKHEARIPVPRGWHLHGIMDETGSLKEGEIFCVGVEEGVKNVITSERLVITRAPALDPGDVRIAKAVMPPAESPLMELGGGDLDGDRFYVIWDDDALPENEFEAAEYPSLPRWILAALFNAKISLDSALIIKRTSGSVPSQLVTASQQIICRGGTDAEKCKTFAMLHGVAVDFPKTGIPACCVDPTQIPVRRRLWITYSILKDGGDWPEEALARPLACFCSAEEQLVSFKYLAASLCLREVDKISEAHDGL</sequence>
<accession>K1XJ31</accession>
<gene>
    <name evidence="4" type="ORF">MBM_01370</name>
</gene>
<dbReference type="InterPro" id="IPR057503">
    <property type="entry name" value="PH_RdRP"/>
</dbReference>
<dbReference type="EC" id="2.7.7.48" evidence="1"/>
<keyword evidence="1" id="KW-0694">RNA-binding</keyword>
<feature type="domain" description="RDRP core" evidence="2">
    <location>
        <begin position="376"/>
        <end position="544"/>
    </location>
</feature>
<comment type="catalytic activity">
    <reaction evidence="1">
        <text>RNA(n) + a ribonucleoside 5'-triphosphate = RNA(n+1) + diphosphate</text>
        <dbReference type="Rhea" id="RHEA:21248"/>
        <dbReference type="Rhea" id="RHEA-COMP:14527"/>
        <dbReference type="Rhea" id="RHEA-COMP:17342"/>
        <dbReference type="ChEBI" id="CHEBI:33019"/>
        <dbReference type="ChEBI" id="CHEBI:61557"/>
        <dbReference type="ChEBI" id="CHEBI:140395"/>
        <dbReference type="EC" id="2.7.7.48"/>
    </reaction>
</comment>
<evidence type="ECO:0000259" key="3">
    <source>
        <dbReference type="Pfam" id="PF25358"/>
    </source>
</evidence>
<evidence type="ECO:0000259" key="2">
    <source>
        <dbReference type="Pfam" id="PF05183"/>
    </source>
</evidence>
<dbReference type="Pfam" id="PF25358">
    <property type="entry name" value="PH_fung_RdRP"/>
    <property type="match status" value="2"/>
</dbReference>
<dbReference type="AlphaFoldDB" id="K1XJ31"/>
<feature type="domain" description="RdRP-like PH" evidence="3">
    <location>
        <begin position="124"/>
        <end position="160"/>
    </location>
</feature>
<protein>
    <recommendedName>
        <fullName evidence="1">RNA-dependent RNA polymerase</fullName>
        <ecNumber evidence="1">2.7.7.48</ecNumber>
    </recommendedName>
</protein>
<dbReference type="Pfam" id="PF05183">
    <property type="entry name" value="RdRP"/>
    <property type="match status" value="2"/>
</dbReference>
<dbReference type="KEGG" id="mbe:MBM_01370"/>
<proteinExistence type="inferred from homology"/>
<keyword evidence="1" id="KW-0808">Transferase</keyword>
<dbReference type="Proteomes" id="UP000006753">
    <property type="component" value="Unassembled WGS sequence"/>
</dbReference>
<dbReference type="PANTHER" id="PTHR23079">
    <property type="entry name" value="RNA-DEPENDENT RNA POLYMERASE"/>
    <property type="match status" value="1"/>
</dbReference>
<evidence type="ECO:0000313" key="4">
    <source>
        <dbReference type="EMBL" id="EKD20688.1"/>
    </source>
</evidence>
<name>K1XJ31_MARBU</name>
<keyword evidence="1" id="KW-0548">Nucleotidyltransferase</keyword>